<dbReference type="KEGG" id="rde:RD1_2781"/>
<protein>
    <submittedName>
        <fullName evidence="2">Uncharacterized protein</fullName>
    </submittedName>
</protein>
<evidence type="ECO:0000313" key="2">
    <source>
        <dbReference type="EMBL" id="ABG32312.1"/>
    </source>
</evidence>
<gene>
    <name evidence="2" type="ordered locus">RD1_2781</name>
</gene>
<dbReference type="Proteomes" id="UP000007029">
    <property type="component" value="Chromosome"/>
</dbReference>
<organism evidence="2 3">
    <name type="scientific">Roseobacter denitrificans (strain ATCC 33942 / OCh 114)</name>
    <name type="common">Erythrobacter sp. (strain OCh 114)</name>
    <name type="synonym">Roseobacter denitrificans</name>
    <dbReference type="NCBI Taxonomy" id="375451"/>
    <lineage>
        <taxon>Bacteria</taxon>
        <taxon>Pseudomonadati</taxon>
        <taxon>Pseudomonadota</taxon>
        <taxon>Alphaproteobacteria</taxon>
        <taxon>Rhodobacterales</taxon>
        <taxon>Roseobacteraceae</taxon>
        <taxon>Roseobacter</taxon>
    </lineage>
</organism>
<keyword evidence="1" id="KW-0472">Membrane</keyword>
<evidence type="ECO:0000256" key="1">
    <source>
        <dbReference type="SAM" id="Phobius"/>
    </source>
</evidence>
<accession>Q165N1</accession>
<keyword evidence="1" id="KW-1133">Transmembrane helix</keyword>
<name>Q165N1_ROSDO</name>
<sequence>MHLNARPDIPRGRFLCAGFGWTGIMAISTLPA</sequence>
<proteinExistence type="predicted"/>
<dbReference type="EMBL" id="CP000362">
    <property type="protein sequence ID" value="ABG32312.1"/>
    <property type="molecule type" value="Genomic_DNA"/>
</dbReference>
<reference evidence="2 3" key="1">
    <citation type="journal article" date="2007" name="J. Bacteriol.">
        <title>The complete genome sequence of Roseobacter denitrificans reveals a mixotrophic rather than photosynthetic metabolism.</title>
        <authorList>
            <person name="Swingley W.D."/>
            <person name="Sadekar S."/>
            <person name="Mastrian S.D."/>
            <person name="Matthies H.J."/>
            <person name="Hao J."/>
            <person name="Ramos H."/>
            <person name="Acharya C.R."/>
            <person name="Conrad A.L."/>
            <person name="Taylor H.L."/>
            <person name="Dejesa L.C."/>
            <person name="Shah M.K."/>
            <person name="O'huallachain M.E."/>
            <person name="Lince M.T."/>
            <person name="Blankenship R.E."/>
            <person name="Beatty J.T."/>
            <person name="Touchman J.W."/>
        </authorList>
    </citation>
    <scope>NUCLEOTIDE SEQUENCE [LARGE SCALE GENOMIC DNA]</scope>
    <source>
        <strain evidence="3">ATCC 33942 / OCh 114</strain>
    </source>
</reference>
<evidence type="ECO:0000313" key="3">
    <source>
        <dbReference type="Proteomes" id="UP000007029"/>
    </source>
</evidence>
<dbReference type="AlphaFoldDB" id="Q165N1"/>
<dbReference type="HOGENOM" id="CLU_3391122_0_0_5"/>
<feature type="transmembrane region" description="Helical" evidence="1">
    <location>
        <begin position="12"/>
        <end position="30"/>
    </location>
</feature>
<keyword evidence="1" id="KW-0812">Transmembrane</keyword>
<keyword evidence="3" id="KW-1185">Reference proteome</keyword>